<gene>
    <name evidence="2" type="ORF">K0M31_003062</name>
</gene>
<accession>A0AA40G0Z7</accession>
<dbReference type="EMBL" id="JAHYIQ010000010">
    <property type="protein sequence ID" value="KAK1128604.1"/>
    <property type="molecule type" value="Genomic_DNA"/>
</dbReference>
<feature type="compositionally biased region" description="Polar residues" evidence="1">
    <location>
        <begin position="92"/>
        <end position="104"/>
    </location>
</feature>
<keyword evidence="3" id="KW-1185">Reference proteome</keyword>
<feature type="compositionally biased region" description="Basic and acidic residues" evidence="1">
    <location>
        <begin position="122"/>
        <end position="131"/>
    </location>
</feature>
<organism evidence="2 3">
    <name type="scientific">Melipona bicolor</name>
    <dbReference type="NCBI Taxonomy" id="60889"/>
    <lineage>
        <taxon>Eukaryota</taxon>
        <taxon>Metazoa</taxon>
        <taxon>Ecdysozoa</taxon>
        <taxon>Arthropoda</taxon>
        <taxon>Hexapoda</taxon>
        <taxon>Insecta</taxon>
        <taxon>Pterygota</taxon>
        <taxon>Neoptera</taxon>
        <taxon>Endopterygota</taxon>
        <taxon>Hymenoptera</taxon>
        <taxon>Apocrita</taxon>
        <taxon>Aculeata</taxon>
        <taxon>Apoidea</taxon>
        <taxon>Anthophila</taxon>
        <taxon>Apidae</taxon>
        <taxon>Melipona</taxon>
    </lineage>
</organism>
<sequence length="131" mass="14310">MRDERPREQLSILCLPAGTTETGNIEIDGGTERGSTSDRRGNGMTAGGRVTVNQRERSEKEIAEEEEEEEMLEIEREKPLDGTESGHAVSVSRHSPASSFTGSIPHTVRSGEAEQLTPPVDDQSKSAFKIE</sequence>
<evidence type="ECO:0000313" key="3">
    <source>
        <dbReference type="Proteomes" id="UP001177670"/>
    </source>
</evidence>
<evidence type="ECO:0000256" key="1">
    <source>
        <dbReference type="SAM" id="MobiDB-lite"/>
    </source>
</evidence>
<dbReference type="AlphaFoldDB" id="A0AA40G0Z7"/>
<feature type="region of interest" description="Disordered" evidence="1">
    <location>
        <begin position="1"/>
        <end position="131"/>
    </location>
</feature>
<evidence type="ECO:0000313" key="2">
    <source>
        <dbReference type="EMBL" id="KAK1128604.1"/>
    </source>
</evidence>
<reference evidence="2" key="1">
    <citation type="submission" date="2021-10" db="EMBL/GenBank/DDBJ databases">
        <title>Melipona bicolor Genome sequencing and assembly.</title>
        <authorList>
            <person name="Araujo N.S."/>
            <person name="Arias M.C."/>
        </authorList>
    </citation>
    <scope>NUCLEOTIDE SEQUENCE</scope>
    <source>
        <strain evidence="2">USP_2M_L1-L4_2017</strain>
        <tissue evidence="2">Whole body</tissue>
    </source>
</reference>
<protein>
    <submittedName>
        <fullName evidence="2">Uncharacterized protein</fullName>
    </submittedName>
</protein>
<name>A0AA40G0Z7_9HYME</name>
<dbReference type="Proteomes" id="UP001177670">
    <property type="component" value="Unassembled WGS sequence"/>
</dbReference>
<comment type="caution">
    <text evidence="2">The sequence shown here is derived from an EMBL/GenBank/DDBJ whole genome shotgun (WGS) entry which is preliminary data.</text>
</comment>
<proteinExistence type="predicted"/>
<feature type="compositionally biased region" description="Acidic residues" evidence="1">
    <location>
        <begin position="62"/>
        <end position="72"/>
    </location>
</feature>